<dbReference type="GO" id="GO:0009536">
    <property type="term" value="C:plastid"/>
    <property type="evidence" value="ECO:0007669"/>
    <property type="project" value="UniProtKB-ARBA"/>
</dbReference>
<dbReference type="PANTHER" id="PTHR10381:SF24">
    <property type="entry name" value="ATP-DEPENDENT CLP PROTEASE PROTEOLYTIC SUBUNIT 4, CHLOROPLASTIC"/>
    <property type="match status" value="1"/>
</dbReference>
<accession>A0A0D6R629</accession>
<dbReference type="SUPFAM" id="SSF52096">
    <property type="entry name" value="ClpP/crotonase"/>
    <property type="match status" value="1"/>
</dbReference>
<dbReference type="EMBL" id="GCKF01031608">
    <property type="protein sequence ID" value="JAG97728.1"/>
    <property type="molecule type" value="Transcribed_RNA"/>
</dbReference>
<dbReference type="GO" id="GO:0009368">
    <property type="term" value="C:endopeptidase Clp complex"/>
    <property type="evidence" value="ECO:0007669"/>
    <property type="project" value="TreeGrafter"/>
</dbReference>
<evidence type="ECO:0000256" key="6">
    <source>
        <dbReference type="PROSITE-ProRule" id="PRU10086"/>
    </source>
</evidence>
<name>A0A0D6R629_ARACU</name>
<dbReference type="Gene3D" id="3.90.226.10">
    <property type="entry name" value="2-enoyl-CoA Hydratase, Chain A, domain 1"/>
    <property type="match status" value="1"/>
</dbReference>
<evidence type="ECO:0000256" key="3">
    <source>
        <dbReference type="ARBA" id="ARBA00022801"/>
    </source>
</evidence>
<organism evidence="8">
    <name type="scientific">Araucaria cunninghamii</name>
    <name type="common">Hoop pine</name>
    <name type="synonym">Moreton Bay pine</name>
    <dbReference type="NCBI Taxonomy" id="56994"/>
    <lineage>
        <taxon>Eukaryota</taxon>
        <taxon>Viridiplantae</taxon>
        <taxon>Streptophyta</taxon>
        <taxon>Embryophyta</taxon>
        <taxon>Tracheophyta</taxon>
        <taxon>Spermatophyta</taxon>
        <taxon>Pinopsida</taxon>
        <taxon>Pinidae</taxon>
        <taxon>Conifers II</taxon>
        <taxon>Araucariales</taxon>
        <taxon>Araucariaceae</taxon>
        <taxon>Araucaria</taxon>
    </lineage>
</organism>
<comment type="similarity">
    <text evidence="1 7">Belongs to the peptidase S14 family.</text>
</comment>
<proteinExistence type="inferred from homology"/>
<evidence type="ECO:0000256" key="5">
    <source>
        <dbReference type="ARBA" id="ARBA00034021"/>
    </source>
</evidence>
<comment type="catalytic activity">
    <reaction evidence="5 6">
        <text>Hydrolysis of proteins to small peptides in the presence of ATP and magnesium. alpha-casein is the usual test substrate. In the absence of ATP, only oligopeptides shorter than five residues are hydrolyzed (such as succinyl-Leu-Tyr-|-NHMec, and Leu-Tyr-Leu-|-Tyr-Trp, in which cleavage of the -Tyr-|-Leu- and -Tyr-|-Trp bonds also occurs).</text>
        <dbReference type="EC" id="3.4.21.92"/>
    </reaction>
</comment>
<sequence length="334" mass="36167">MGSLIPSTPLSSSRSPLLQHCNAKSGVHRTIISCRNSFHLPFNSKATNLRLDSHSNSSISRGLGDTHKAVPTWASSTAGRGFETRAYVNEWATAAGGGGGGVGVAYAQQTPQMAQRSAEAEVMGLLLRERIIFLGNEMDDFVADAIVSQLLLLDARDPNRDIRLYINCPGGSTSAAMGIFDAIQFCRADVSTVAFGIAASTASIILAGGTRGKRLSMPNARIMVHQPLGGASGDTSSVEIQAKEIMFQKKNVIRIFSEITGRPTEQVEKDLDRDRYMSPLEAVEYGLIDGVIDEDSIMPPTYLPEKVEPRPDIAVMARDRTKFFTVDVPDDEIY</sequence>
<dbReference type="InterPro" id="IPR033135">
    <property type="entry name" value="ClpP_His_AS"/>
</dbReference>
<reference evidence="8" key="1">
    <citation type="submission" date="2015-03" db="EMBL/GenBank/DDBJ databases">
        <title>A transcriptome of Araucaria cunninghamii, an australian fine timber species.</title>
        <authorList>
            <person name="Jing Yi C.J.Y."/>
            <person name="Yin San L.Y.S."/>
            <person name="Abdul Karim S.S."/>
            <person name="Wan Azmi N.N."/>
            <person name="Hercus R.R."/>
            <person name="Croft L.L."/>
        </authorList>
    </citation>
    <scope>NUCLEOTIDE SEQUENCE</scope>
    <source>
        <strain evidence="8">MI0301</strain>
        <tissue evidence="8">Leaf</tissue>
    </source>
</reference>
<evidence type="ECO:0000256" key="7">
    <source>
        <dbReference type="RuleBase" id="RU003567"/>
    </source>
</evidence>
<dbReference type="PANTHER" id="PTHR10381">
    <property type="entry name" value="ATP-DEPENDENT CLP PROTEASE PROTEOLYTIC SUBUNIT"/>
    <property type="match status" value="1"/>
</dbReference>
<dbReference type="CDD" id="cd07017">
    <property type="entry name" value="S14_ClpP_2"/>
    <property type="match status" value="1"/>
</dbReference>
<dbReference type="GO" id="GO:0004176">
    <property type="term" value="F:ATP-dependent peptidase activity"/>
    <property type="evidence" value="ECO:0007669"/>
    <property type="project" value="InterPro"/>
</dbReference>
<dbReference type="InterPro" id="IPR001907">
    <property type="entry name" value="ClpP"/>
</dbReference>
<dbReference type="GO" id="GO:0051117">
    <property type="term" value="F:ATPase binding"/>
    <property type="evidence" value="ECO:0007669"/>
    <property type="project" value="TreeGrafter"/>
</dbReference>
<keyword evidence="3" id="KW-0378">Hydrolase</keyword>
<dbReference type="PRINTS" id="PR00127">
    <property type="entry name" value="CLPPROTEASEP"/>
</dbReference>
<evidence type="ECO:0000256" key="1">
    <source>
        <dbReference type="ARBA" id="ARBA00007039"/>
    </source>
</evidence>
<keyword evidence="2" id="KW-0645">Protease</keyword>
<dbReference type="PROSITE" id="PS00382">
    <property type="entry name" value="CLP_PROTEASE_HIS"/>
    <property type="match status" value="1"/>
</dbReference>
<dbReference type="AlphaFoldDB" id="A0A0D6R629"/>
<protein>
    <recommendedName>
        <fullName evidence="7">ATP-dependent Clp protease proteolytic subunit</fullName>
    </recommendedName>
</protein>
<dbReference type="Pfam" id="PF00574">
    <property type="entry name" value="CLP_protease"/>
    <property type="match status" value="1"/>
</dbReference>
<dbReference type="HAMAP" id="MF_00444">
    <property type="entry name" value="ClpP"/>
    <property type="match status" value="1"/>
</dbReference>
<dbReference type="GO" id="GO:0004252">
    <property type="term" value="F:serine-type endopeptidase activity"/>
    <property type="evidence" value="ECO:0007669"/>
    <property type="project" value="UniProtKB-EC"/>
</dbReference>
<evidence type="ECO:0000256" key="4">
    <source>
        <dbReference type="ARBA" id="ARBA00022825"/>
    </source>
</evidence>
<evidence type="ECO:0000313" key="8">
    <source>
        <dbReference type="EMBL" id="JAG97728.1"/>
    </source>
</evidence>
<dbReference type="InterPro" id="IPR023562">
    <property type="entry name" value="ClpP/TepA"/>
</dbReference>
<dbReference type="GO" id="GO:0006515">
    <property type="term" value="P:protein quality control for misfolded or incompletely synthesized proteins"/>
    <property type="evidence" value="ECO:0007669"/>
    <property type="project" value="TreeGrafter"/>
</dbReference>
<feature type="active site" evidence="6">
    <location>
        <position position="225"/>
    </location>
</feature>
<dbReference type="InterPro" id="IPR029045">
    <property type="entry name" value="ClpP/crotonase-like_dom_sf"/>
</dbReference>
<evidence type="ECO:0000256" key="2">
    <source>
        <dbReference type="ARBA" id="ARBA00022670"/>
    </source>
</evidence>
<keyword evidence="4" id="KW-0720">Serine protease</keyword>